<organism evidence="1 2">
    <name type="scientific">Candidatus Falkowbacteria bacterium RIFOXYD2_FULL_34_120</name>
    <dbReference type="NCBI Taxonomy" id="1798007"/>
    <lineage>
        <taxon>Bacteria</taxon>
        <taxon>Candidatus Falkowiibacteriota</taxon>
    </lineage>
</organism>
<dbReference type="Proteomes" id="UP000177579">
    <property type="component" value="Unassembled WGS sequence"/>
</dbReference>
<name>A0A1F5TP98_9BACT</name>
<accession>A0A1F5TP98</accession>
<sequence length="117" mass="13891">MENFINQVKESCISQREIDEIIAGLRTAGNSLSNQAKMRRFTAERNDKDYIKVHLFKDAQNFISYEITINNKKSEPIMFTNSKEYVEKKWSIFSKKEILTIYSALKTKKFKIIWEKK</sequence>
<dbReference type="EMBL" id="MFGO01000023">
    <property type="protein sequence ID" value="OGF40710.1"/>
    <property type="molecule type" value="Genomic_DNA"/>
</dbReference>
<protein>
    <submittedName>
        <fullName evidence="1">Uncharacterized protein</fullName>
    </submittedName>
</protein>
<proteinExistence type="predicted"/>
<reference evidence="1 2" key="1">
    <citation type="journal article" date="2016" name="Nat. Commun.">
        <title>Thousands of microbial genomes shed light on interconnected biogeochemical processes in an aquifer system.</title>
        <authorList>
            <person name="Anantharaman K."/>
            <person name="Brown C.T."/>
            <person name="Hug L.A."/>
            <person name="Sharon I."/>
            <person name="Castelle C.J."/>
            <person name="Probst A.J."/>
            <person name="Thomas B.C."/>
            <person name="Singh A."/>
            <person name="Wilkins M.J."/>
            <person name="Karaoz U."/>
            <person name="Brodie E.L."/>
            <person name="Williams K.H."/>
            <person name="Hubbard S.S."/>
            <person name="Banfield J.F."/>
        </authorList>
    </citation>
    <scope>NUCLEOTIDE SEQUENCE [LARGE SCALE GENOMIC DNA]</scope>
</reference>
<comment type="caution">
    <text evidence="1">The sequence shown here is derived from an EMBL/GenBank/DDBJ whole genome shotgun (WGS) entry which is preliminary data.</text>
</comment>
<gene>
    <name evidence="1" type="ORF">A2531_05710</name>
</gene>
<evidence type="ECO:0000313" key="1">
    <source>
        <dbReference type="EMBL" id="OGF40710.1"/>
    </source>
</evidence>
<dbReference type="AlphaFoldDB" id="A0A1F5TP98"/>
<evidence type="ECO:0000313" key="2">
    <source>
        <dbReference type="Proteomes" id="UP000177579"/>
    </source>
</evidence>